<reference evidence="3" key="1">
    <citation type="submission" date="2017-11" db="EMBL/GenBank/DDBJ databases">
        <authorList>
            <person name="Kuznetsova I."/>
            <person name="Sazanova A."/>
            <person name="Chirak E."/>
            <person name="Safronova V."/>
            <person name="Willems A."/>
        </authorList>
    </citation>
    <scope>NUCLEOTIDE SEQUENCE [LARGE SCALE GENOMIC DNA]</scope>
    <source>
        <strain evidence="3">CCBAU 03422</strain>
    </source>
</reference>
<dbReference type="SUPFAM" id="SSF46785">
    <property type="entry name" value="Winged helix' DNA-binding domain"/>
    <property type="match status" value="1"/>
</dbReference>
<sequence length="62" mass="6794">MNWSDIRYFLAVARHGGLMSAAKQLGVSRRAKRSRVVSDLLAQVIQGQQGILTASPTRRKAA</sequence>
<dbReference type="Pfam" id="PF00126">
    <property type="entry name" value="HTH_1"/>
    <property type="match status" value="1"/>
</dbReference>
<evidence type="ECO:0000313" key="2">
    <source>
        <dbReference type="EMBL" id="PSH67344.1"/>
    </source>
</evidence>
<dbReference type="AlphaFoldDB" id="A0A2P7BLN5"/>
<keyword evidence="3" id="KW-1185">Reference proteome</keyword>
<name>A0A2P7BLN5_9HYPH</name>
<dbReference type="InterPro" id="IPR036388">
    <property type="entry name" value="WH-like_DNA-bd_sf"/>
</dbReference>
<organism evidence="2 3">
    <name type="scientific">Phyllobacterium sophorae</name>
    <dbReference type="NCBI Taxonomy" id="1520277"/>
    <lineage>
        <taxon>Bacteria</taxon>
        <taxon>Pseudomonadati</taxon>
        <taxon>Pseudomonadota</taxon>
        <taxon>Alphaproteobacteria</taxon>
        <taxon>Hyphomicrobiales</taxon>
        <taxon>Phyllobacteriaceae</taxon>
        <taxon>Phyllobacterium</taxon>
    </lineage>
</organism>
<proteinExistence type="predicted"/>
<dbReference type="Proteomes" id="UP000241764">
    <property type="component" value="Unassembled WGS sequence"/>
</dbReference>
<feature type="domain" description="HTH lysR-type" evidence="1">
    <location>
        <begin position="1"/>
        <end position="28"/>
    </location>
</feature>
<dbReference type="Gene3D" id="1.10.10.10">
    <property type="entry name" value="Winged helix-like DNA-binding domain superfamily/Winged helix DNA-binding domain"/>
    <property type="match status" value="1"/>
</dbReference>
<comment type="caution">
    <text evidence="2">The sequence shown here is derived from an EMBL/GenBank/DDBJ whole genome shotgun (WGS) entry which is preliminary data.</text>
</comment>
<dbReference type="RefSeq" id="WP_106662409.1">
    <property type="nucleotide sequence ID" value="NZ_PGGM01000001.1"/>
</dbReference>
<accession>A0A2P7BLN5</accession>
<dbReference type="InterPro" id="IPR036390">
    <property type="entry name" value="WH_DNA-bd_sf"/>
</dbReference>
<evidence type="ECO:0000313" key="3">
    <source>
        <dbReference type="Proteomes" id="UP000241764"/>
    </source>
</evidence>
<dbReference type="InterPro" id="IPR000847">
    <property type="entry name" value="LysR_HTH_N"/>
</dbReference>
<gene>
    <name evidence="2" type="ORF">CU103_03055</name>
</gene>
<dbReference type="GO" id="GO:0003700">
    <property type="term" value="F:DNA-binding transcription factor activity"/>
    <property type="evidence" value="ECO:0007669"/>
    <property type="project" value="InterPro"/>
</dbReference>
<protein>
    <recommendedName>
        <fullName evidence="1">HTH lysR-type domain-containing protein</fullName>
    </recommendedName>
</protein>
<evidence type="ECO:0000259" key="1">
    <source>
        <dbReference type="PROSITE" id="PS50931"/>
    </source>
</evidence>
<dbReference type="EMBL" id="PGGM01000001">
    <property type="protein sequence ID" value="PSH67344.1"/>
    <property type="molecule type" value="Genomic_DNA"/>
</dbReference>
<dbReference type="PROSITE" id="PS50931">
    <property type="entry name" value="HTH_LYSR"/>
    <property type="match status" value="1"/>
</dbReference>